<evidence type="ECO:0000313" key="3">
    <source>
        <dbReference type="Proteomes" id="UP000187651"/>
    </source>
</evidence>
<keyword evidence="1" id="KW-1133">Transmembrane helix</keyword>
<name>A0A1G9ZLX0_9FIRM</name>
<dbReference type="RefSeq" id="WP_074522175.1">
    <property type="nucleotide sequence ID" value="NZ_FNHZ01000008.1"/>
</dbReference>
<feature type="transmembrane region" description="Helical" evidence="1">
    <location>
        <begin position="58"/>
        <end position="75"/>
    </location>
</feature>
<dbReference type="AlphaFoldDB" id="A0A1G9ZLX0"/>
<sequence length="173" mass="20237">MDMIKYETSLKAKGDDYKKIVFWNRFIRNPIETILTLTPAIISICLLAAGIYTYFLLIIYAVCVAYPLFIFLYQFKSSVNYHLKHRDPAEEAKCIMTVTKSGILADIPEHELTYNYEWSDCTTAYYKYGYYMLFNGSKMLVMFNTNDLTEDEKKALPKIIMDNVDRNKCAIKF</sequence>
<protein>
    <recommendedName>
        <fullName evidence="4">YcxB-like protein domain-containing protein</fullName>
    </recommendedName>
</protein>
<accession>A0A1G9ZLX0</accession>
<dbReference type="Proteomes" id="UP000187651">
    <property type="component" value="Unassembled WGS sequence"/>
</dbReference>
<evidence type="ECO:0000313" key="2">
    <source>
        <dbReference type="EMBL" id="SDN22482.1"/>
    </source>
</evidence>
<gene>
    <name evidence="2" type="ORF">SAMN05216544_2208</name>
</gene>
<feature type="transmembrane region" description="Helical" evidence="1">
    <location>
        <begin position="34"/>
        <end position="52"/>
    </location>
</feature>
<proteinExistence type="predicted"/>
<reference evidence="3" key="1">
    <citation type="submission" date="2016-10" db="EMBL/GenBank/DDBJ databases">
        <authorList>
            <person name="Varghese N."/>
            <person name="Submissions S."/>
        </authorList>
    </citation>
    <scope>NUCLEOTIDE SEQUENCE [LARGE SCALE GENOMIC DNA]</scope>
    <source>
        <strain evidence="3">M83</strain>
    </source>
</reference>
<dbReference type="OrthoDB" id="2058526at2"/>
<keyword evidence="1" id="KW-0812">Transmembrane</keyword>
<organism evidence="2 3">
    <name type="scientific">Lachnospira pectinoschiza</name>
    <dbReference type="NCBI Taxonomy" id="28052"/>
    <lineage>
        <taxon>Bacteria</taxon>
        <taxon>Bacillati</taxon>
        <taxon>Bacillota</taxon>
        <taxon>Clostridia</taxon>
        <taxon>Lachnospirales</taxon>
        <taxon>Lachnospiraceae</taxon>
        <taxon>Lachnospira</taxon>
    </lineage>
</organism>
<evidence type="ECO:0008006" key="4">
    <source>
        <dbReference type="Google" id="ProtNLM"/>
    </source>
</evidence>
<evidence type="ECO:0000256" key="1">
    <source>
        <dbReference type="SAM" id="Phobius"/>
    </source>
</evidence>
<keyword evidence="1" id="KW-0472">Membrane</keyword>
<dbReference type="EMBL" id="FNHZ01000008">
    <property type="protein sequence ID" value="SDN22482.1"/>
    <property type="molecule type" value="Genomic_DNA"/>
</dbReference>
<keyword evidence="3" id="KW-1185">Reference proteome</keyword>